<dbReference type="AlphaFoldDB" id="A0A0S2FG56"/>
<reference evidence="2 3" key="1">
    <citation type="journal article" date="2015" name="BMC Genomics">
        <title>Comparative genomics and metabolic profiling of the genus Lysobacter.</title>
        <authorList>
            <person name="de Bruijn I."/>
            <person name="Cheng X."/>
            <person name="de Jager V."/>
            <person name="Exposito R.G."/>
            <person name="Watrous J."/>
            <person name="Patel N."/>
            <person name="Postma J."/>
            <person name="Dorrestein P.C."/>
            <person name="Kobayashi D."/>
            <person name="Raaijmakers J.M."/>
        </authorList>
    </citation>
    <scope>NUCLEOTIDE SEQUENCE [LARGE SCALE GENOMIC DNA]</scope>
    <source>
        <strain evidence="2 3">76</strain>
    </source>
</reference>
<dbReference type="EMBL" id="CP011129">
    <property type="protein sequence ID" value="ALN82487.1"/>
    <property type="molecule type" value="Genomic_DNA"/>
</dbReference>
<protein>
    <submittedName>
        <fullName evidence="2">Uncharacterized protein</fullName>
    </submittedName>
</protein>
<evidence type="ECO:0000313" key="2">
    <source>
        <dbReference type="EMBL" id="ALN82487.1"/>
    </source>
</evidence>
<sequence length="64" mass="7171">MAVIATSTMLSQHIDRNRINIAGTRRAPIRSASTAATTRASHDDRSARDRLARRSRSMRCTRSM</sequence>
<accession>A0A0S2FG56</accession>
<feature type="compositionally biased region" description="Low complexity" evidence="1">
    <location>
        <begin position="24"/>
        <end position="39"/>
    </location>
</feature>
<dbReference type="STRING" id="84531.LA76x_4377"/>
<feature type="compositionally biased region" description="Basic residues" evidence="1">
    <location>
        <begin position="53"/>
        <end position="64"/>
    </location>
</feature>
<dbReference type="Proteomes" id="UP000060787">
    <property type="component" value="Chromosome"/>
</dbReference>
<evidence type="ECO:0000313" key="3">
    <source>
        <dbReference type="Proteomes" id="UP000060787"/>
    </source>
</evidence>
<feature type="compositionally biased region" description="Basic and acidic residues" evidence="1">
    <location>
        <begin position="40"/>
        <end position="52"/>
    </location>
</feature>
<feature type="region of interest" description="Disordered" evidence="1">
    <location>
        <begin position="21"/>
        <end position="64"/>
    </location>
</feature>
<keyword evidence="3" id="KW-1185">Reference proteome</keyword>
<evidence type="ECO:0000256" key="1">
    <source>
        <dbReference type="SAM" id="MobiDB-lite"/>
    </source>
</evidence>
<organism evidence="2 3">
    <name type="scientific">Lysobacter antibioticus</name>
    <dbReference type="NCBI Taxonomy" id="84531"/>
    <lineage>
        <taxon>Bacteria</taxon>
        <taxon>Pseudomonadati</taxon>
        <taxon>Pseudomonadota</taxon>
        <taxon>Gammaproteobacteria</taxon>
        <taxon>Lysobacterales</taxon>
        <taxon>Lysobacteraceae</taxon>
        <taxon>Lysobacter</taxon>
    </lineage>
</organism>
<dbReference type="PATRIC" id="fig|84531.8.peg.4373"/>
<name>A0A0S2FG56_LYSAN</name>
<proteinExistence type="predicted"/>
<dbReference type="KEGG" id="lab:LA76x_4377"/>
<gene>
    <name evidence="2" type="ORF">LA76x_4377</name>
</gene>